<gene>
    <name evidence="1" type="ORF">ymoll0001_17770</name>
</gene>
<organism evidence="1 2">
    <name type="scientific">Yersinia mollaretii (strain ATCC 43969 / DSM 18520 / CIP 103324 / CNY 7263 / WAIP 204)</name>
    <dbReference type="NCBI Taxonomy" id="349967"/>
    <lineage>
        <taxon>Bacteria</taxon>
        <taxon>Pseudomonadati</taxon>
        <taxon>Pseudomonadota</taxon>
        <taxon>Gammaproteobacteria</taxon>
        <taxon>Enterobacterales</taxon>
        <taxon>Yersiniaceae</taxon>
        <taxon>Yersinia</taxon>
    </lineage>
</organism>
<sequence length="152" mass="16926">MAVLSHILLLDIDMKIFFSPTILGFRTLDMVEDGSYSDSYGDFVELSDSERLNYWKQSPPCGKTLGVATGRPAWVDLPPPTHEELVASAIAKKNQLKAAADSEIEWRQDAVDDGSASEKEIVDLAAWRKYRLALMRIDTSKAPGVEWPESPQ</sequence>
<dbReference type="EMBL" id="AALD02000028">
    <property type="protein sequence ID" value="EEQ09917.1"/>
    <property type="molecule type" value="Genomic_DNA"/>
</dbReference>
<dbReference type="InterPro" id="IPR051220">
    <property type="entry name" value="TFA_Chaperone"/>
</dbReference>
<name>A0ABM9Y7W9_YERMW</name>
<keyword evidence="2" id="KW-1185">Reference proteome</keyword>
<dbReference type="Pfam" id="PF02413">
    <property type="entry name" value="Caudo_TAP"/>
    <property type="match status" value="1"/>
</dbReference>
<proteinExistence type="predicted"/>
<dbReference type="PANTHER" id="PTHR34413:SF2">
    <property type="entry name" value="PROPHAGE TAIL FIBER ASSEMBLY PROTEIN HOMOLOG TFAE-RELATED"/>
    <property type="match status" value="1"/>
</dbReference>
<dbReference type="Proteomes" id="UP000003027">
    <property type="component" value="Unassembled WGS sequence"/>
</dbReference>
<reference evidence="1" key="1">
    <citation type="submission" date="2008-12" db="EMBL/GenBank/DDBJ databases">
        <title>Annotation of the Yersinia mollaretii ATCC 43969 genome.</title>
        <authorList>
            <person name="Read T.D."/>
            <person name="Akmal A."/>
            <person name="Bishop-Lilly K."/>
            <person name="Chen P.E."/>
            <person name="Cook C."/>
            <person name="Kiley M.P."/>
            <person name="Lentz S."/>
            <person name="Mateczun A."/>
            <person name="Nagarajan N."/>
            <person name="Nolan N."/>
            <person name="Osborne B.I."/>
            <person name="Pop M."/>
            <person name="Sozhamannan S."/>
            <person name="Stewart A.C."/>
            <person name="Sulakvelidze A."/>
            <person name="Thomason B."/>
            <person name="Willner K."/>
            <person name="Zwick M.E."/>
        </authorList>
    </citation>
    <scope>NUCLEOTIDE SEQUENCE [LARGE SCALE GENOMIC DNA]</scope>
    <source>
        <strain evidence="1">ATCC 43969</strain>
    </source>
</reference>
<dbReference type="PANTHER" id="PTHR34413">
    <property type="entry name" value="PROPHAGE TAIL FIBER ASSEMBLY PROTEIN HOMOLOG TFAE-RELATED-RELATED"/>
    <property type="match status" value="1"/>
</dbReference>
<dbReference type="InterPro" id="IPR003458">
    <property type="entry name" value="Phage_T4_Gp38_tail_assem"/>
</dbReference>
<comment type="caution">
    <text evidence="1">The sequence shown here is derived from an EMBL/GenBank/DDBJ whole genome shotgun (WGS) entry which is preliminary data.</text>
</comment>
<protein>
    <submittedName>
        <fullName evidence="1">Tail assembly chaperone gp38</fullName>
    </submittedName>
</protein>
<evidence type="ECO:0000313" key="2">
    <source>
        <dbReference type="Proteomes" id="UP000003027"/>
    </source>
</evidence>
<accession>A0ABM9Y7W9</accession>
<evidence type="ECO:0000313" key="1">
    <source>
        <dbReference type="EMBL" id="EEQ09917.1"/>
    </source>
</evidence>